<reference evidence="2 3" key="1">
    <citation type="submission" date="2016-06" db="EMBL/GenBank/DDBJ databases">
        <title>Evolution of pathogenesis and genome organization in the Tremellales.</title>
        <authorList>
            <person name="Cuomo C."/>
            <person name="Litvintseva A."/>
            <person name="Heitman J."/>
            <person name="Chen Y."/>
            <person name="Sun S."/>
            <person name="Springer D."/>
            <person name="Dromer F."/>
            <person name="Young S."/>
            <person name="Zeng Q."/>
            <person name="Chapman S."/>
            <person name="Gujja S."/>
            <person name="Saif S."/>
            <person name="Birren B."/>
        </authorList>
    </citation>
    <scope>NUCLEOTIDE SEQUENCE [LARGE SCALE GENOMIC DNA]</scope>
    <source>
        <strain evidence="2 3">ATCC 28783</strain>
    </source>
</reference>
<proteinExistence type="predicted"/>
<dbReference type="InParanoid" id="A0A4Q1BW50"/>
<dbReference type="AlphaFoldDB" id="A0A4Q1BW50"/>
<dbReference type="OrthoDB" id="4584900at2759"/>
<evidence type="ECO:0000256" key="1">
    <source>
        <dbReference type="SAM" id="SignalP"/>
    </source>
</evidence>
<dbReference type="EMBL" id="SDIL01000002">
    <property type="protein sequence ID" value="RXK42302.1"/>
    <property type="molecule type" value="Genomic_DNA"/>
</dbReference>
<comment type="caution">
    <text evidence="2">The sequence shown here is derived from an EMBL/GenBank/DDBJ whole genome shotgun (WGS) entry which is preliminary data.</text>
</comment>
<dbReference type="Proteomes" id="UP000289152">
    <property type="component" value="Unassembled WGS sequence"/>
</dbReference>
<feature type="signal peptide" evidence="1">
    <location>
        <begin position="1"/>
        <end position="20"/>
    </location>
</feature>
<keyword evidence="1" id="KW-0732">Signal</keyword>
<gene>
    <name evidence="2" type="ORF">M231_00292</name>
</gene>
<evidence type="ECO:0000313" key="3">
    <source>
        <dbReference type="Proteomes" id="UP000289152"/>
    </source>
</evidence>
<feature type="chain" id="PRO_5020350226" evidence="1">
    <location>
        <begin position="21"/>
        <end position="221"/>
    </location>
</feature>
<keyword evidence="3" id="KW-1185">Reference proteome</keyword>
<protein>
    <submittedName>
        <fullName evidence="2">Uncharacterized protein</fullName>
    </submittedName>
</protein>
<name>A0A4Q1BW50_TREME</name>
<organism evidence="2 3">
    <name type="scientific">Tremella mesenterica</name>
    <name type="common">Jelly fungus</name>
    <dbReference type="NCBI Taxonomy" id="5217"/>
    <lineage>
        <taxon>Eukaryota</taxon>
        <taxon>Fungi</taxon>
        <taxon>Dikarya</taxon>
        <taxon>Basidiomycota</taxon>
        <taxon>Agaricomycotina</taxon>
        <taxon>Tremellomycetes</taxon>
        <taxon>Tremellales</taxon>
        <taxon>Tremellaceae</taxon>
        <taxon>Tremella</taxon>
    </lineage>
</organism>
<sequence length="221" mass="23669">MLLQKSWVLLALAGLDLVLGAVLRKSSRSSMSNAERFKRGLPPKAPQRLYNSTETRPAMARRSATSGSGYIQVTPVGLTTVKRVGTVFDSVSYLYFVPAAGSFYLLTLVLQLESVLNSFEVALSIWNPETTSCSSTDATETPSSAAGQQHQAPIWSVPSSVPGSLQPWYFNADGTITTNANLYAFTSGSFSGALGMALDPSYFQASEIVQVEAELILSLPS</sequence>
<dbReference type="VEuPathDB" id="FungiDB:TREMEDRAFT_63555"/>
<evidence type="ECO:0000313" key="2">
    <source>
        <dbReference type="EMBL" id="RXK42302.1"/>
    </source>
</evidence>
<accession>A0A4Q1BW50</accession>